<sequence>ANFNMSRIYPFKPKNQVGETKWYQNIELSYQAKIDNRINTTDEKFLTSDMFDEMKNGFQHSIPLSTVFRPFNNFSISPQVRYSGVLYSRSIERSWEDNQVVTDTIEAISYAHAMVPSISFGLTPKIYGMFLPRNPDSKIIAIRHVMSPAISMSLVPDMSEITPNYYREYQTDTTGSTRKYSIYESANIL</sequence>
<dbReference type="AlphaFoldDB" id="X1A6N8"/>
<evidence type="ECO:0000313" key="2">
    <source>
        <dbReference type="EMBL" id="GAG77404.1"/>
    </source>
</evidence>
<dbReference type="Pfam" id="PF19838">
    <property type="entry name" value="LptD_2"/>
    <property type="match status" value="1"/>
</dbReference>
<name>X1A6N8_9ZZZZ</name>
<dbReference type="InterPro" id="IPR045659">
    <property type="entry name" value="LptD_2"/>
</dbReference>
<gene>
    <name evidence="2" type="ORF">S01H4_25502</name>
</gene>
<dbReference type="EMBL" id="BART01012143">
    <property type="protein sequence ID" value="GAG77404.1"/>
    <property type="molecule type" value="Genomic_DNA"/>
</dbReference>
<proteinExistence type="predicted"/>
<feature type="domain" description="LPS-assembly protein LptD central" evidence="1">
    <location>
        <begin position="2"/>
        <end position="185"/>
    </location>
</feature>
<organism evidence="2">
    <name type="scientific">marine sediment metagenome</name>
    <dbReference type="NCBI Taxonomy" id="412755"/>
    <lineage>
        <taxon>unclassified sequences</taxon>
        <taxon>metagenomes</taxon>
        <taxon>ecological metagenomes</taxon>
    </lineage>
</organism>
<protein>
    <recommendedName>
        <fullName evidence="1">LPS-assembly protein LptD central domain-containing protein</fullName>
    </recommendedName>
</protein>
<comment type="caution">
    <text evidence="2">The sequence shown here is derived from an EMBL/GenBank/DDBJ whole genome shotgun (WGS) entry which is preliminary data.</text>
</comment>
<feature type="non-terminal residue" evidence="2">
    <location>
        <position position="1"/>
    </location>
</feature>
<evidence type="ECO:0000259" key="1">
    <source>
        <dbReference type="Pfam" id="PF19838"/>
    </source>
</evidence>
<accession>X1A6N8</accession>
<reference evidence="2" key="1">
    <citation type="journal article" date="2014" name="Front. Microbiol.">
        <title>High frequency of phylogenetically diverse reductive dehalogenase-homologous genes in deep subseafloor sedimentary metagenomes.</title>
        <authorList>
            <person name="Kawai M."/>
            <person name="Futagami T."/>
            <person name="Toyoda A."/>
            <person name="Takaki Y."/>
            <person name="Nishi S."/>
            <person name="Hori S."/>
            <person name="Arai W."/>
            <person name="Tsubouchi T."/>
            <person name="Morono Y."/>
            <person name="Uchiyama I."/>
            <person name="Ito T."/>
            <person name="Fujiyama A."/>
            <person name="Inagaki F."/>
            <person name="Takami H."/>
        </authorList>
    </citation>
    <scope>NUCLEOTIDE SEQUENCE</scope>
    <source>
        <strain evidence="2">Expedition CK06-06</strain>
    </source>
</reference>